<dbReference type="PANTHER" id="PTHR30346:SF26">
    <property type="entry name" value="HYDROGEN PEROXIDE-INDUCIBLE GENES ACTIVATOR"/>
    <property type="match status" value="1"/>
</dbReference>
<dbReference type="Proteomes" id="UP001597173">
    <property type="component" value="Unassembled WGS sequence"/>
</dbReference>
<evidence type="ECO:0000313" key="9">
    <source>
        <dbReference type="Proteomes" id="UP001597173"/>
    </source>
</evidence>
<dbReference type="PANTHER" id="PTHR30346">
    <property type="entry name" value="TRANSCRIPTIONAL DUAL REGULATOR HCAR-RELATED"/>
    <property type="match status" value="1"/>
</dbReference>
<dbReference type="Pfam" id="PF00126">
    <property type="entry name" value="HTH_1"/>
    <property type="match status" value="1"/>
</dbReference>
<feature type="compositionally biased region" description="Polar residues" evidence="6">
    <location>
        <begin position="310"/>
        <end position="320"/>
    </location>
</feature>
<dbReference type="InterPro" id="IPR000847">
    <property type="entry name" value="LysR_HTH_N"/>
</dbReference>
<evidence type="ECO:0000256" key="4">
    <source>
        <dbReference type="ARBA" id="ARBA00023159"/>
    </source>
</evidence>
<accession>A0ABW3YYQ3</accession>
<keyword evidence="3" id="KW-0238">DNA-binding</keyword>
<keyword evidence="5" id="KW-0804">Transcription</keyword>
<dbReference type="InterPro" id="IPR036390">
    <property type="entry name" value="WH_DNA-bd_sf"/>
</dbReference>
<feature type="region of interest" description="Disordered" evidence="6">
    <location>
        <begin position="301"/>
        <end position="320"/>
    </location>
</feature>
<dbReference type="Gene3D" id="1.10.10.10">
    <property type="entry name" value="Winged helix-like DNA-binding domain superfamily/Winged helix DNA-binding domain"/>
    <property type="match status" value="1"/>
</dbReference>
<dbReference type="Pfam" id="PF03466">
    <property type="entry name" value="LysR_substrate"/>
    <property type="match status" value="1"/>
</dbReference>
<comment type="caution">
    <text evidence="8">The sequence shown here is derived from an EMBL/GenBank/DDBJ whole genome shotgun (WGS) entry which is preliminary data.</text>
</comment>
<dbReference type="InterPro" id="IPR005119">
    <property type="entry name" value="LysR_subst-bd"/>
</dbReference>
<evidence type="ECO:0000256" key="2">
    <source>
        <dbReference type="ARBA" id="ARBA00023015"/>
    </source>
</evidence>
<evidence type="ECO:0000256" key="3">
    <source>
        <dbReference type="ARBA" id="ARBA00023125"/>
    </source>
</evidence>
<dbReference type="PROSITE" id="PS50931">
    <property type="entry name" value="HTH_LYSR"/>
    <property type="match status" value="1"/>
</dbReference>
<dbReference type="RefSeq" id="WP_374836009.1">
    <property type="nucleotide sequence ID" value="NZ_JBHEEW010000002.1"/>
</dbReference>
<comment type="similarity">
    <text evidence="1">Belongs to the LysR transcriptional regulatory family.</text>
</comment>
<dbReference type="PRINTS" id="PR00039">
    <property type="entry name" value="HTHLYSR"/>
</dbReference>
<sequence>MPYRPTLRQLEYVIAVAECGHFGQAARRCHVSQPTLSVQVGLVEANLGVQLFHRTSTSVITTSIGERFIHGARVTLAAMNDLIDTVACDARTLGGLIKLGTPPSFGPYFLPTFLLPIHQRYPDLKIYIVEDRPAAIESAVIEGLLDCGVGPACEMDDLTFIPIGVERLYLGVPADHRLAAKKTARIEDLRGEHLLALGSGNRLLENVRHLAEASSAVMIDDYEGTSLDAIRQMISIGMGCSLFPELYAHAEFRQSDDVRLITLEDWRETRTIGFYFRDSSGRRRHFDTLAEEAQRAALALGLQEDREKTANAQTPPGQVS</sequence>
<keyword evidence="2" id="KW-0805">Transcription regulation</keyword>
<dbReference type="Gene3D" id="3.40.190.10">
    <property type="entry name" value="Periplasmic binding protein-like II"/>
    <property type="match status" value="2"/>
</dbReference>
<proteinExistence type="inferred from homology"/>
<dbReference type="CDD" id="cd08411">
    <property type="entry name" value="PBP2_OxyR"/>
    <property type="match status" value="1"/>
</dbReference>
<feature type="domain" description="HTH lysR-type" evidence="7">
    <location>
        <begin position="5"/>
        <end position="62"/>
    </location>
</feature>
<organism evidence="8 9">
    <name type="scientific">Mycoplana ramosa</name>
    <name type="common">Mycoplana bullata</name>
    <dbReference type="NCBI Taxonomy" id="40837"/>
    <lineage>
        <taxon>Bacteria</taxon>
        <taxon>Pseudomonadati</taxon>
        <taxon>Pseudomonadota</taxon>
        <taxon>Alphaproteobacteria</taxon>
        <taxon>Hyphomicrobiales</taxon>
        <taxon>Rhizobiaceae</taxon>
        <taxon>Mycoplana</taxon>
    </lineage>
</organism>
<dbReference type="SUPFAM" id="SSF53850">
    <property type="entry name" value="Periplasmic binding protein-like II"/>
    <property type="match status" value="1"/>
</dbReference>
<evidence type="ECO:0000256" key="5">
    <source>
        <dbReference type="ARBA" id="ARBA00023163"/>
    </source>
</evidence>
<keyword evidence="4" id="KW-0010">Activator</keyword>
<gene>
    <name evidence="8" type="ORF">ACFQ33_14200</name>
</gene>
<evidence type="ECO:0000259" key="7">
    <source>
        <dbReference type="PROSITE" id="PS50931"/>
    </source>
</evidence>
<protein>
    <submittedName>
        <fullName evidence="8">Hydrogen peroxide-inducible genes activator</fullName>
    </submittedName>
</protein>
<evidence type="ECO:0000313" key="8">
    <source>
        <dbReference type="EMBL" id="MFD1329042.1"/>
    </source>
</evidence>
<evidence type="ECO:0000256" key="1">
    <source>
        <dbReference type="ARBA" id="ARBA00009437"/>
    </source>
</evidence>
<evidence type="ECO:0000256" key="6">
    <source>
        <dbReference type="SAM" id="MobiDB-lite"/>
    </source>
</evidence>
<dbReference type="EMBL" id="JBHTNF010000008">
    <property type="protein sequence ID" value="MFD1329042.1"/>
    <property type="molecule type" value="Genomic_DNA"/>
</dbReference>
<dbReference type="SUPFAM" id="SSF46785">
    <property type="entry name" value="Winged helix' DNA-binding domain"/>
    <property type="match status" value="1"/>
</dbReference>
<name>A0ABW3YYQ3_MYCRA</name>
<keyword evidence="9" id="KW-1185">Reference proteome</keyword>
<dbReference type="InterPro" id="IPR036388">
    <property type="entry name" value="WH-like_DNA-bd_sf"/>
</dbReference>
<reference evidence="9" key="1">
    <citation type="journal article" date="2019" name="Int. J. Syst. Evol. Microbiol.">
        <title>The Global Catalogue of Microorganisms (GCM) 10K type strain sequencing project: providing services to taxonomists for standard genome sequencing and annotation.</title>
        <authorList>
            <consortium name="The Broad Institute Genomics Platform"/>
            <consortium name="The Broad Institute Genome Sequencing Center for Infectious Disease"/>
            <person name="Wu L."/>
            <person name="Ma J."/>
        </authorList>
    </citation>
    <scope>NUCLEOTIDE SEQUENCE [LARGE SCALE GENOMIC DNA]</scope>
    <source>
        <strain evidence="9">CCUG 55609</strain>
    </source>
</reference>